<dbReference type="Pfam" id="PF06207">
    <property type="entry name" value="DUF1002"/>
    <property type="match status" value="1"/>
</dbReference>
<keyword evidence="2" id="KW-1185">Reference proteome</keyword>
<dbReference type="AlphaFoldDB" id="A0A0R2H8Q1"/>
<dbReference type="EMBL" id="JQBM01000004">
    <property type="protein sequence ID" value="KRN45933.1"/>
    <property type="molecule type" value="Genomic_DNA"/>
</dbReference>
<dbReference type="InterPro" id="IPR009343">
    <property type="entry name" value="DUF1002"/>
</dbReference>
<dbReference type="Proteomes" id="UP000051992">
    <property type="component" value="Unassembled WGS sequence"/>
</dbReference>
<dbReference type="OrthoDB" id="9810153at2"/>
<accession>A0A0R2H8Q1</accession>
<evidence type="ECO:0000313" key="2">
    <source>
        <dbReference type="Proteomes" id="UP000051992"/>
    </source>
</evidence>
<comment type="caution">
    <text evidence="1">The sequence shown here is derived from an EMBL/GenBank/DDBJ whole genome shotgun (WGS) entry which is preliminary data.</text>
</comment>
<name>A0A0R2H8Q1_WEIVI</name>
<gene>
    <name evidence="1" type="ORF">IV50_GL001276</name>
</gene>
<sequence length="324" mass="35066">MKIDTKFAKLSLTMGALMLGVLMIGSRTQADQNQGIIQEKALSKPYVVYGAGAVQKTQVAQTLGINDNYQKLVTQVSDAKYLGLTQLKKSDMVASVSVAPAKDNTGNLVNIENFEGDKNITHVFAQEYAMAATLGGAKDLIMTFTSDKRVLGTDGLVGVYQALADDGAPLDPTNTAAANRVMEATINGIAPNNMNDRYIGKLTSAITMTAGELAKRRQTGDTIDINVVYNQLTVNLEQRDIRNDVSDDQMNQLSMALQQYNQAPISGAKSIVSRTSALSDKLTKTTNNKMAGASDFKNEDDAHNASNWFVSNIWNPLIQFLRGN</sequence>
<evidence type="ECO:0008006" key="3">
    <source>
        <dbReference type="Google" id="ProtNLM"/>
    </source>
</evidence>
<evidence type="ECO:0000313" key="1">
    <source>
        <dbReference type="EMBL" id="KRN45933.1"/>
    </source>
</evidence>
<protein>
    <recommendedName>
        <fullName evidence="3">DUF1002 domain-containing protein</fullName>
    </recommendedName>
</protein>
<dbReference type="PATRIC" id="fig|1629.5.peg.1289"/>
<dbReference type="RefSeq" id="WP_057746727.1">
    <property type="nucleotide sequence ID" value="NZ_BJLU01000006.1"/>
</dbReference>
<proteinExistence type="predicted"/>
<organism evidence="1 2">
    <name type="scientific">Weissella viridescens</name>
    <name type="common">Lactobacillus viridescens</name>
    <dbReference type="NCBI Taxonomy" id="1629"/>
    <lineage>
        <taxon>Bacteria</taxon>
        <taxon>Bacillati</taxon>
        <taxon>Bacillota</taxon>
        <taxon>Bacilli</taxon>
        <taxon>Lactobacillales</taxon>
        <taxon>Lactobacillaceae</taxon>
        <taxon>Weissella</taxon>
    </lineage>
</organism>
<reference evidence="1 2" key="1">
    <citation type="journal article" date="2015" name="Genome Announc.">
        <title>Expanding the biotechnology potential of lactobacilli through comparative genomics of 213 strains and associated genera.</title>
        <authorList>
            <person name="Sun Z."/>
            <person name="Harris H.M."/>
            <person name="McCann A."/>
            <person name="Guo C."/>
            <person name="Argimon S."/>
            <person name="Zhang W."/>
            <person name="Yang X."/>
            <person name="Jeffery I.B."/>
            <person name="Cooney J.C."/>
            <person name="Kagawa T.F."/>
            <person name="Liu W."/>
            <person name="Song Y."/>
            <person name="Salvetti E."/>
            <person name="Wrobel A."/>
            <person name="Rasinkangas P."/>
            <person name="Parkhill J."/>
            <person name="Rea M.C."/>
            <person name="O'Sullivan O."/>
            <person name="Ritari J."/>
            <person name="Douillard F.P."/>
            <person name="Paul Ross R."/>
            <person name="Yang R."/>
            <person name="Briner A.E."/>
            <person name="Felis G.E."/>
            <person name="de Vos W.M."/>
            <person name="Barrangou R."/>
            <person name="Klaenhammer T.R."/>
            <person name="Caufield P.W."/>
            <person name="Cui Y."/>
            <person name="Zhang H."/>
            <person name="O'Toole P.W."/>
        </authorList>
    </citation>
    <scope>NUCLEOTIDE SEQUENCE [LARGE SCALE GENOMIC DNA]</scope>
    <source>
        <strain evidence="1 2">DSM 20410</strain>
    </source>
</reference>